<evidence type="ECO:0000256" key="5">
    <source>
        <dbReference type="ARBA" id="ARBA00021008"/>
    </source>
</evidence>
<comment type="function">
    <text evidence="1">Core subunit of the mitochondrial membrane respiratory chain NADH dehydrogenase (Complex I) that is believed to belong to the minimal assembly required for catalysis. Complex I functions in the transfer of electrons from NADH to the respiratory chain. The immediate electron acceptor for the enzyme is believed to be ubiquinone.</text>
</comment>
<comment type="catalytic activity">
    <reaction evidence="18">
        <text>a ubiquinone + NADH + 5 H(+)(in) = a ubiquinol + NAD(+) + 4 H(+)(out)</text>
        <dbReference type="Rhea" id="RHEA:29091"/>
        <dbReference type="Rhea" id="RHEA-COMP:9565"/>
        <dbReference type="Rhea" id="RHEA-COMP:9566"/>
        <dbReference type="ChEBI" id="CHEBI:15378"/>
        <dbReference type="ChEBI" id="CHEBI:16389"/>
        <dbReference type="ChEBI" id="CHEBI:17976"/>
        <dbReference type="ChEBI" id="CHEBI:57540"/>
        <dbReference type="ChEBI" id="CHEBI:57945"/>
        <dbReference type="EC" id="7.1.1.2"/>
    </reaction>
</comment>
<evidence type="ECO:0000256" key="11">
    <source>
        <dbReference type="ARBA" id="ARBA00022982"/>
    </source>
</evidence>
<evidence type="ECO:0000256" key="14">
    <source>
        <dbReference type="ARBA" id="ARBA00023075"/>
    </source>
</evidence>
<evidence type="ECO:0000256" key="6">
    <source>
        <dbReference type="ARBA" id="ARBA00022448"/>
    </source>
</evidence>
<feature type="transmembrane region" description="Helical" evidence="19">
    <location>
        <begin position="32"/>
        <end position="52"/>
    </location>
</feature>
<feature type="transmembrane region" description="Helical" evidence="19">
    <location>
        <begin position="206"/>
        <end position="224"/>
    </location>
</feature>
<evidence type="ECO:0000256" key="17">
    <source>
        <dbReference type="ARBA" id="ARBA00031028"/>
    </source>
</evidence>
<evidence type="ECO:0000256" key="3">
    <source>
        <dbReference type="ARBA" id="ARBA00007012"/>
    </source>
</evidence>
<evidence type="ECO:0000256" key="16">
    <source>
        <dbReference type="ARBA" id="ARBA00023136"/>
    </source>
</evidence>
<keyword evidence="7" id="KW-0679">Respiratory chain</keyword>
<evidence type="ECO:0000256" key="8">
    <source>
        <dbReference type="ARBA" id="ARBA00022692"/>
    </source>
</evidence>
<keyword evidence="9" id="KW-0999">Mitochondrion inner membrane</keyword>
<comment type="subcellular location">
    <subcellularLocation>
        <location evidence="2">Mitochondrion inner membrane</location>
        <topology evidence="2">Multi-pass membrane protein</topology>
    </subcellularLocation>
</comment>
<keyword evidence="16 19" id="KW-0472">Membrane</keyword>
<evidence type="ECO:0000256" key="12">
    <source>
        <dbReference type="ARBA" id="ARBA00022989"/>
    </source>
</evidence>
<feature type="transmembrane region" description="Helical" evidence="19">
    <location>
        <begin position="90"/>
        <end position="110"/>
    </location>
</feature>
<dbReference type="PANTHER" id="PTHR46552:SF1">
    <property type="entry name" value="NADH-UBIQUINONE OXIDOREDUCTASE CHAIN 2"/>
    <property type="match status" value="1"/>
</dbReference>
<keyword evidence="14" id="KW-0830">Ubiquinone</keyword>
<feature type="transmembrane region" description="Helical" evidence="19">
    <location>
        <begin position="116"/>
        <end position="137"/>
    </location>
</feature>
<keyword evidence="15 21" id="KW-0496">Mitochondrion</keyword>
<evidence type="ECO:0000313" key="21">
    <source>
        <dbReference type="EMBL" id="QNV12174.1"/>
    </source>
</evidence>
<comment type="similarity">
    <text evidence="3">Belongs to the complex I subunit 2 family.</text>
</comment>
<evidence type="ECO:0000256" key="13">
    <source>
        <dbReference type="ARBA" id="ARBA00023027"/>
    </source>
</evidence>
<protein>
    <recommendedName>
        <fullName evidence="5">NADH-ubiquinone oxidoreductase chain 2</fullName>
        <ecNumber evidence="4">7.1.1.2</ecNumber>
    </recommendedName>
    <alternativeName>
        <fullName evidence="17">NADH dehydrogenase subunit 2</fullName>
    </alternativeName>
</protein>
<proteinExistence type="inferred from homology"/>
<dbReference type="GO" id="GO:0008137">
    <property type="term" value="F:NADH dehydrogenase (ubiquinone) activity"/>
    <property type="evidence" value="ECO:0007669"/>
    <property type="project" value="UniProtKB-EC"/>
</dbReference>
<keyword evidence="10" id="KW-1278">Translocase</keyword>
<dbReference type="Pfam" id="PF00361">
    <property type="entry name" value="Proton_antipo_M"/>
    <property type="match status" value="1"/>
</dbReference>
<keyword evidence="12 19" id="KW-1133">Transmembrane helix</keyword>
<dbReference type="GO" id="GO:0006120">
    <property type="term" value="P:mitochondrial electron transport, NADH to ubiquinone"/>
    <property type="evidence" value="ECO:0007669"/>
    <property type="project" value="TreeGrafter"/>
</dbReference>
<evidence type="ECO:0000256" key="18">
    <source>
        <dbReference type="ARBA" id="ARBA00049551"/>
    </source>
</evidence>
<evidence type="ECO:0000256" key="9">
    <source>
        <dbReference type="ARBA" id="ARBA00022792"/>
    </source>
</evidence>
<feature type="transmembrane region" description="Helical" evidence="19">
    <location>
        <begin position="236"/>
        <end position="260"/>
    </location>
</feature>
<evidence type="ECO:0000256" key="15">
    <source>
        <dbReference type="ARBA" id="ARBA00023128"/>
    </source>
</evidence>
<geneLocation type="mitochondrion" evidence="21"/>
<dbReference type="GO" id="GO:0005743">
    <property type="term" value="C:mitochondrial inner membrane"/>
    <property type="evidence" value="ECO:0007669"/>
    <property type="project" value="UniProtKB-SubCell"/>
</dbReference>
<evidence type="ECO:0000256" key="4">
    <source>
        <dbReference type="ARBA" id="ARBA00012944"/>
    </source>
</evidence>
<keyword evidence="6" id="KW-0813">Transport</keyword>
<dbReference type="InterPro" id="IPR050175">
    <property type="entry name" value="Complex_I_Subunit_2"/>
</dbReference>
<feature type="transmembrane region" description="Helical" evidence="19">
    <location>
        <begin position="167"/>
        <end position="185"/>
    </location>
</feature>
<keyword evidence="11" id="KW-0249">Electron transport</keyword>
<feature type="transmembrane region" description="Helical" evidence="19">
    <location>
        <begin position="144"/>
        <end position="161"/>
    </location>
</feature>
<dbReference type="PANTHER" id="PTHR46552">
    <property type="entry name" value="NADH-UBIQUINONE OXIDOREDUCTASE CHAIN 2"/>
    <property type="match status" value="1"/>
</dbReference>
<evidence type="ECO:0000259" key="20">
    <source>
        <dbReference type="Pfam" id="PF00361"/>
    </source>
</evidence>
<evidence type="ECO:0000256" key="19">
    <source>
        <dbReference type="SAM" id="Phobius"/>
    </source>
</evidence>
<organism evidence="21">
    <name type="scientific">Ammophila sabulosa</name>
    <dbReference type="NCBI Taxonomy" id="1088610"/>
    <lineage>
        <taxon>Eukaryota</taxon>
        <taxon>Metazoa</taxon>
        <taxon>Ecdysozoa</taxon>
        <taxon>Arthropoda</taxon>
        <taxon>Hexapoda</taxon>
        <taxon>Insecta</taxon>
        <taxon>Pterygota</taxon>
        <taxon>Neoptera</taxon>
        <taxon>Endopterygota</taxon>
        <taxon>Hymenoptera</taxon>
        <taxon>Apocrita</taxon>
        <taxon>Aculeata</taxon>
        <taxon>Apoidea</taxon>
        <taxon>Sphecidae</taxon>
        <taxon>Ammophilinae</taxon>
        <taxon>Ammophila</taxon>
    </lineage>
</organism>
<dbReference type="EC" id="7.1.1.2" evidence="4"/>
<dbReference type="EMBL" id="MT862437">
    <property type="protein sequence ID" value="QNV12174.1"/>
    <property type="molecule type" value="Genomic_DNA"/>
</dbReference>
<dbReference type="InterPro" id="IPR001750">
    <property type="entry name" value="ND/Mrp_TM"/>
</dbReference>
<keyword evidence="8 19" id="KW-0812">Transmembrane</keyword>
<evidence type="ECO:0000256" key="2">
    <source>
        <dbReference type="ARBA" id="ARBA00004448"/>
    </source>
</evidence>
<feature type="transmembrane region" description="Helical" evidence="19">
    <location>
        <begin position="6"/>
        <end position="25"/>
    </location>
</feature>
<accession>A0A7L7S8X4</accession>
<dbReference type="AlphaFoldDB" id="A0A7L7S8X4"/>
<feature type="domain" description="NADH:quinone oxidoreductase/Mrp antiporter transmembrane" evidence="20">
    <location>
        <begin position="2"/>
        <end position="233"/>
    </location>
</feature>
<keyword evidence="13" id="KW-0520">NAD</keyword>
<gene>
    <name evidence="21" type="primary">ND2</name>
</gene>
<evidence type="ECO:0000256" key="10">
    <source>
        <dbReference type="ARBA" id="ARBA00022967"/>
    </source>
</evidence>
<name>A0A7L7S8X4_9HYME</name>
<sequence length="270" mass="32629">MNSFFMLWIMMEINTLMIFILMFMNKTNKIKMMMYMLIQAFSSSSMLMFMFLKSLFLNYYLISNLGMMMSLSMKLGFFPFHMWYPYINSSFKWIIIYFMFTTQKISPIILSTNIKYMNLFMLIIMLNSIISSMNMFYSNNYKYIMSYSSLIHSSWLIIILTMSNKNFINYLIFYLIITSMLLFMFNKLNIIYINQYSLIKNFNNMILYMLMLSYSSLPPFSGFYTKWISIMEFNYLSFFSNCFLILSSINAMFMYLKIMLPMSMMLKNKK</sequence>
<reference evidence="21" key="1">
    <citation type="submission" date="2020-08" db="EMBL/GenBank/DDBJ databases">
        <title>DNAmark Project.</title>
        <authorList>
            <person name="Leerhoei F."/>
        </authorList>
    </citation>
    <scope>NUCLEOTIDE SEQUENCE</scope>
    <source>
        <strain evidence="21">DM728</strain>
    </source>
</reference>
<evidence type="ECO:0000256" key="7">
    <source>
        <dbReference type="ARBA" id="ARBA00022660"/>
    </source>
</evidence>
<evidence type="ECO:0000256" key="1">
    <source>
        <dbReference type="ARBA" id="ARBA00003257"/>
    </source>
</evidence>